<keyword evidence="1" id="KW-0812">Transmembrane</keyword>
<sequence>MVGILVVGALVGLTGRQLHPVGRRVVGWRVAPLLGAVGAALAFYGGQALRWFIDGQMIGWGAAILGAALLTALWGLVFRRG</sequence>
<protein>
    <recommendedName>
        <fullName evidence="4">GlsB/YeaQ/YmgE family stress response membrane protein</fullName>
    </recommendedName>
</protein>
<proteinExistence type="predicted"/>
<keyword evidence="1" id="KW-1133">Transmembrane helix</keyword>
<keyword evidence="3" id="KW-1185">Reference proteome</keyword>
<feature type="transmembrane region" description="Helical" evidence="1">
    <location>
        <begin position="58"/>
        <end position="78"/>
    </location>
</feature>
<dbReference type="RefSeq" id="WP_071015795.1">
    <property type="nucleotide sequence ID" value="NZ_CP017754.1"/>
</dbReference>
<feature type="transmembrane region" description="Helical" evidence="1">
    <location>
        <begin position="28"/>
        <end position="46"/>
    </location>
</feature>
<keyword evidence="1" id="KW-0472">Membrane</keyword>
<organism evidence="2 3">
    <name type="scientific">Cupriavidus malaysiensis</name>
    <dbReference type="NCBI Taxonomy" id="367825"/>
    <lineage>
        <taxon>Bacteria</taxon>
        <taxon>Pseudomonadati</taxon>
        <taxon>Pseudomonadota</taxon>
        <taxon>Betaproteobacteria</taxon>
        <taxon>Burkholderiales</taxon>
        <taxon>Burkholderiaceae</taxon>
        <taxon>Cupriavidus</taxon>
    </lineage>
</organism>
<reference evidence="2 3" key="1">
    <citation type="submission" date="2016-10" db="EMBL/GenBank/DDBJ databases">
        <title>Complete genome sequences of three Cupriavidus strains isolated from various Malaysian environments.</title>
        <authorList>
            <person name="Abdullah A.A.-A."/>
            <person name="Shafie N.A.H."/>
            <person name="Lau N.S."/>
        </authorList>
    </citation>
    <scope>NUCLEOTIDE SEQUENCE [LARGE SCALE GENOMIC DNA]</scope>
    <source>
        <strain evidence="2 3">USMAA1020</strain>
    </source>
</reference>
<evidence type="ECO:0000256" key="1">
    <source>
        <dbReference type="SAM" id="Phobius"/>
    </source>
</evidence>
<accession>A0ABN4TQW4</accession>
<dbReference type="EMBL" id="CP017754">
    <property type="protein sequence ID" value="AOZ07695.1"/>
    <property type="molecule type" value="Genomic_DNA"/>
</dbReference>
<evidence type="ECO:0000313" key="3">
    <source>
        <dbReference type="Proteomes" id="UP000177515"/>
    </source>
</evidence>
<evidence type="ECO:0008006" key="4">
    <source>
        <dbReference type="Google" id="ProtNLM"/>
    </source>
</evidence>
<dbReference type="Proteomes" id="UP000177515">
    <property type="component" value="Chromosome 1"/>
</dbReference>
<evidence type="ECO:0000313" key="2">
    <source>
        <dbReference type="EMBL" id="AOZ07695.1"/>
    </source>
</evidence>
<gene>
    <name evidence="2" type="ORF">BKK80_19055</name>
</gene>
<name>A0ABN4TQW4_9BURK</name>